<name>M0ITY9_9EURY</name>
<dbReference type="Pfam" id="PF00582">
    <property type="entry name" value="Usp"/>
    <property type="match status" value="1"/>
</dbReference>
<reference evidence="4 5" key="1">
    <citation type="journal article" date="2014" name="PLoS Genet.">
        <title>Phylogenetically driven sequencing of extremely halophilic archaea reveals strategies for static and dynamic osmo-response.</title>
        <authorList>
            <person name="Becker E.A."/>
            <person name="Seitzer P.M."/>
            <person name="Tritt A."/>
            <person name="Larsen D."/>
            <person name="Krusor M."/>
            <person name="Yao A.I."/>
            <person name="Wu D."/>
            <person name="Madern D."/>
            <person name="Eisen J.A."/>
            <person name="Darling A.E."/>
            <person name="Facciotti M.T."/>
        </authorList>
    </citation>
    <scope>NUCLEOTIDE SEQUENCE [LARGE SCALE GENOMIC DNA]</scope>
    <source>
        <strain evidence="4 5">ATCC BAA-1512</strain>
    </source>
</reference>
<proteinExistence type="inferred from homology"/>
<comment type="caution">
    <text evidence="4">The sequence shown here is derived from an EMBL/GenBank/DDBJ whole genome shotgun (WGS) entry which is preliminary data.</text>
</comment>
<gene>
    <name evidence="4" type="ORF">C440_01270</name>
</gene>
<dbReference type="PATRIC" id="fig|662479.7.peg.265"/>
<dbReference type="InterPro" id="IPR014729">
    <property type="entry name" value="Rossmann-like_a/b/a_fold"/>
</dbReference>
<dbReference type="InterPro" id="IPR006016">
    <property type="entry name" value="UspA"/>
</dbReference>
<protein>
    <submittedName>
        <fullName evidence="4">UspA domain-containing protein</fullName>
    </submittedName>
</protein>
<evidence type="ECO:0000313" key="4">
    <source>
        <dbReference type="EMBL" id="ELZ98944.1"/>
    </source>
</evidence>
<keyword evidence="5" id="KW-1185">Reference proteome</keyword>
<dbReference type="RefSeq" id="WP_008317486.1">
    <property type="nucleotide sequence ID" value="NZ_AOLN01000001.1"/>
</dbReference>
<dbReference type="STRING" id="662479.C440_01270"/>
<sequence length="173" mass="18445">MYSEILVPTDGSKAAERAIDHALDLAETYDSRVHALYVVDTSIYTSLDAGADVVINALEREGEAATGHIKEAAKTSGAEIETEVVTGTAYRSIRDYIDDHDIDLVVMGTHGRTGLSHYLLGSVTERVVRTSPVPVLTIRMDEDESEQAGAETEAETDASATGTEAESDADAAE</sequence>
<organism evidence="4 5">
    <name type="scientific">Haloferax mucosum ATCC BAA-1512</name>
    <dbReference type="NCBI Taxonomy" id="662479"/>
    <lineage>
        <taxon>Archaea</taxon>
        <taxon>Methanobacteriati</taxon>
        <taxon>Methanobacteriota</taxon>
        <taxon>Stenosarchaea group</taxon>
        <taxon>Halobacteria</taxon>
        <taxon>Halobacteriales</taxon>
        <taxon>Haloferacaceae</taxon>
        <taxon>Haloferax</taxon>
    </lineage>
</organism>
<feature type="domain" description="UspA" evidence="3">
    <location>
        <begin position="1"/>
        <end position="139"/>
    </location>
</feature>
<evidence type="ECO:0000313" key="5">
    <source>
        <dbReference type="Proteomes" id="UP000011550"/>
    </source>
</evidence>
<dbReference type="PRINTS" id="PR01438">
    <property type="entry name" value="UNVRSLSTRESS"/>
</dbReference>
<dbReference type="InterPro" id="IPR006015">
    <property type="entry name" value="Universal_stress_UspA"/>
</dbReference>
<dbReference type="PANTHER" id="PTHR46268">
    <property type="entry name" value="STRESS RESPONSE PROTEIN NHAX"/>
    <property type="match status" value="1"/>
</dbReference>
<evidence type="ECO:0000256" key="1">
    <source>
        <dbReference type="ARBA" id="ARBA00008791"/>
    </source>
</evidence>
<dbReference type="SUPFAM" id="SSF52402">
    <property type="entry name" value="Adenine nucleotide alpha hydrolases-like"/>
    <property type="match status" value="1"/>
</dbReference>
<dbReference type="CDD" id="cd00293">
    <property type="entry name" value="USP-like"/>
    <property type="match status" value="1"/>
</dbReference>
<dbReference type="EMBL" id="AOLN01000001">
    <property type="protein sequence ID" value="ELZ98944.1"/>
    <property type="molecule type" value="Genomic_DNA"/>
</dbReference>
<comment type="similarity">
    <text evidence="1">Belongs to the universal stress protein A family.</text>
</comment>
<dbReference type="Gene3D" id="3.40.50.620">
    <property type="entry name" value="HUPs"/>
    <property type="match status" value="1"/>
</dbReference>
<dbReference type="OrthoDB" id="105697at2157"/>
<feature type="region of interest" description="Disordered" evidence="2">
    <location>
        <begin position="139"/>
        <end position="173"/>
    </location>
</feature>
<feature type="compositionally biased region" description="Acidic residues" evidence="2">
    <location>
        <begin position="141"/>
        <end position="156"/>
    </location>
</feature>
<dbReference type="PANTHER" id="PTHR46268:SF6">
    <property type="entry name" value="UNIVERSAL STRESS PROTEIN UP12"/>
    <property type="match status" value="1"/>
</dbReference>
<evidence type="ECO:0000256" key="2">
    <source>
        <dbReference type="SAM" id="MobiDB-lite"/>
    </source>
</evidence>
<evidence type="ECO:0000259" key="3">
    <source>
        <dbReference type="Pfam" id="PF00582"/>
    </source>
</evidence>
<accession>M0ITY9</accession>
<dbReference type="AlphaFoldDB" id="M0ITY9"/>
<dbReference type="Proteomes" id="UP000011550">
    <property type="component" value="Unassembled WGS sequence"/>
</dbReference>
<dbReference type="PIRSF" id="PIRSF006276">
    <property type="entry name" value="UspA"/>
    <property type="match status" value="1"/>
</dbReference>